<dbReference type="GO" id="GO:0006780">
    <property type="term" value="P:uroporphyrinogen III biosynthetic process"/>
    <property type="evidence" value="ECO:0007669"/>
    <property type="project" value="InterPro"/>
</dbReference>
<evidence type="ECO:0000313" key="3">
    <source>
        <dbReference type="Proteomes" id="UP000291981"/>
    </source>
</evidence>
<dbReference type="Gene3D" id="3.40.50.10090">
    <property type="match status" value="2"/>
</dbReference>
<name>A0A4Q8QAU1_9FLAO</name>
<dbReference type="SUPFAM" id="SSF69618">
    <property type="entry name" value="HemD-like"/>
    <property type="match status" value="1"/>
</dbReference>
<evidence type="ECO:0000313" key="2">
    <source>
        <dbReference type="EMBL" id="TAI47435.1"/>
    </source>
</evidence>
<dbReference type="AlphaFoldDB" id="A0A4Q8QAU1"/>
<dbReference type="InterPro" id="IPR039793">
    <property type="entry name" value="UROS/Hem4"/>
</dbReference>
<dbReference type="InterPro" id="IPR003754">
    <property type="entry name" value="4pyrrol_synth_uPrphyn_synth"/>
</dbReference>
<protein>
    <submittedName>
        <fullName evidence="2">Uroporphyrinogen-III synthase</fullName>
    </submittedName>
</protein>
<dbReference type="InterPro" id="IPR036108">
    <property type="entry name" value="4pyrrol_syn_uPrphyn_synt_sf"/>
</dbReference>
<proteinExistence type="predicted"/>
<evidence type="ECO:0000259" key="1">
    <source>
        <dbReference type="Pfam" id="PF02602"/>
    </source>
</evidence>
<dbReference type="Proteomes" id="UP000291981">
    <property type="component" value="Unassembled WGS sequence"/>
</dbReference>
<dbReference type="PANTHER" id="PTHR12390">
    <property type="entry name" value="UROPORPHYRINOGEN III SYNTHASE"/>
    <property type="match status" value="1"/>
</dbReference>
<dbReference type="EMBL" id="SGIU01000002">
    <property type="protein sequence ID" value="TAI47435.1"/>
    <property type="molecule type" value="Genomic_DNA"/>
</dbReference>
<dbReference type="PANTHER" id="PTHR12390:SF0">
    <property type="entry name" value="UROPORPHYRINOGEN-III SYNTHASE"/>
    <property type="match status" value="1"/>
</dbReference>
<sequence length="225" mass="25581">MKTVLSTKTLTLPQKELLLNAGVAFVEYNAIQIDFLPVKIPLDFTDFIFTSKNGVKAFLRALESKNENLDRKRINCFCVGDKTKWLLVESGLTVLETALNALELAQIIADNYKTNRFIYISGNLRRNELPEQLSKNNVWFQEITAYQTSLIKKQFDRSFDGILFFSPSGVRSFMKANNAVKTPFFCIGTTTADEAKKYTNNIIIANRPTTENVLVQAIKYLNQND</sequence>
<dbReference type="Pfam" id="PF02602">
    <property type="entry name" value="HEM4"/>
    <property type="match status" value="1"/>
</dbReference>
<dbReference type="RefSeq" id="WP_130614240.1">
    <property type="nucleotide sequence ID" value="NZ_SGIU01000002.1"/>
</dbReference>
<dbReference type="CDD" id="cd06578">
    <property type="entry name" value="HemD"/>
    <property type="match status" value="1"/>
</dbReference>
<keyword evidence="3" id="KW-1185">Reference proteome</keyword>
<feature type="domain" description="Tetrapyrrole biosynthesis uroporphyrinogen III synthase" evidence="1">
    <location>
        <begin position="16"/>
        <end position="212"/>
    </location>
</feature>
<dbReference type="OrthoDB" id="1523900at2"/>
<accession>A0A4Q8QAU1</accession>
<gene>
    <name evidence="2" type="ORF">EW142_12240</name>
</gene>
<comment type="caution">
    <text evidence="2">The sequence shown here is derived from an EMBL/GenBank/DDBJ whole genome shotgun (WGS) entry which is preliminary data.</text>
</comment>
<reference evidence="2 3" key="1">
    <citation type="submission" date="2019-02" db="EMBL/GenBank/DDBJ databases">
        <title>Draft genome sequence of Muricauda sp. 176CP4-71.</title>
        <authorList>
            <person name="Park J.-S."/>
        </authorList>
    </citation>
    <scope>NUCLEOTIDE SEQUENCE [LARGE SCALE GENOMIC DNA]</scope>
    <source>
        <strain evidence="2 3">176CP4-71</strain>
    </source>
</reference>
<dbReference type="GO" id="GO:0004852">
    <property type="term" value="F:uroporphyrinogen-III synthase activity"/>
    <property type="evidence" value="ECO:0007669"/>
    <property type="project" value="InterPro"/>
</dbReference>
<organism evidence="2 3">
    <name type="scientific">Flagellimonas allohymeniacidonis</name>
    <dbReference type="NCBI Taxonomy" id="2517819"/>
    <lineage>
        <taxon>Bacteria</taxon>
        <taxon>Pseudomonadati</taxon>
        <taxon>Bacteroidota</taxon>
        <taxon>Flavobacteriia</taxon>
        <taxon>Flavobacteriales</taxon>
        <taxon>Flavobacteriaceae</taxon>
        <taxon>Flagellimonas</taxon>
    </lineage>
</organism>
<dbReference type="GO" id="GO:0005829">
    <property type="term" value="C:cytosol"/>
    <property type="evidence" value="ECO:0007669"/>
    <property type="project" value="TreeGrafter"/>
</dbReference>